<sequence length="161" mass="18259">MYVRVGAISKISRGTFLIRPQELKACIRAKSHDYVPTVAEVNLQEEQIRTIISTIETYRNEKDVEKYDEVDKIDADEKTLSFYDVEGSQSGKNAENVYHTFCLGMFVVARDRGYIVHSNHEDGMGKFGNYDVKIVPKSGVEAISSRSPRRSQKASGNRNYV</sequence>
<keyword evidence="3" id="KW-1185">Reference proteome</keyword>
<dbReference type="EMBL" id="QKWP01000937">
    <property type="protein sequence ID" value="RIB13289.1"/>
    <property type="molecule type" value="Genomic_DNA"/>
</dbReference>
<name>A0A397UX18_9GLOM</name>
<comment type="caution">
    <text evidence="2">The sequence shown here is derived from an EMBL/GenBank/DDBJ whole genome shotgun (WGS) entry which is preliminary data.</text>
</comment>
<gene>
    <name evidence="2" type="ORF">C2G38_2248933</name>
</gene>
<dbReference type="Proteomes" id="UP000266673">
    <property type="component" value="Unassembled WGS sequence"/>
</dbReference>
<protein>
    <submittedName>
        <fullName evidence="2">Uncharacterized protein</fullName>
    </submittedName>
</protein>
<proteinExistence type="predicted"/>
<evidence type="ECO:0000256" key="1">
    <source>
        <dbReference type="SAM" id="MobiDB-lite"/>
    </source>
</evidence>
<accession>A0A397UX18</accession>
<feature type="region of interest" description="Disordered" evidence="1">
    <location>
        <begin position="141"/>
        <end position="161"/>
    </location>
</feature>
<dbReference type="AlphaFoldDB" id="A0A397UX18"/>
<evidence type="ECO:0000313" key="3">
    <source>
        <dbReference type="Proteomes" id="UP000266673"/>
    </source>
</evidence>
<dbReference type="OrthoDB" id="2391409at2759"/>
<reference evidence="2 3" key="1">
    <citation type="submission" date="2018-06" db="EMBL/GenBank/DDBJ databases">
        <title>Comparative genomics reveals the genomic features of Rhizophagus irregularis, R. cerebriforme, R. diaphanum and Gigaspora rosea, and their symbiotic lifestyle signature.</title>
        <authorList>
            <person name="Morin E."/>
            <person name="San Clemente H."/>
            <person name="Chen E.C.H."/>
            <person name="De La Providencia I."/>
            <person name="Hainaut M."/>
            <person name="Kuo A."/>
            <person name="Kohler A."/>
            <person name="Murat C."/>
            <person name="Tang N."/>
            <person name="Roy S."/>
            <person name="Loubradou J."/>
            <person name="Henrissat B."/>
            <person name="Grigoriev I.V."/>
            <person name="Corradi N."/>
            <person name="Roux C."/>
            <person name="Martin F.M."/>
        </authorList>
    </citation>
    <scope>NUCLEOTIDE SEQUENCE [LARGE SCALE GENOMIC DNA]</scope>
    <source>
        <strain evidence="2 3">DAOM 194757</strain>
    </source>
</reference>
<evidence type="ECO:0000313" key="2">
    <source>
        <dbReference type="EMBL" id="RIB13289.1"/>
    </source>
</evidence>
<organism evidence="2 3">
    <name type="scientific">Gigaspora rosea</name>
    <dbReference type="NCBI Taxonomy" id="44941"/>
    <lineage>
        <taxon>Eukaryota</taxon>
        <taxon>Fungi</taxon>
        <taxon>Fungi incertae sedis</taxon>
        <taxon>Mucoromycota</taxon>
        <taxon>Glomeromycotina</taxon>
        <taxon>Glomeromycetes</taxon>
        <taxon>Diversisporales</taxon>
        <taxon>Gigasporaceae</taxon>
        <taxon>Gigaspora</taxon>
    </lineage>
</organism>